<evidence type="ECO:0000256" key="3">
    <source>
        <dbReference type="ARBA" id="ARBA00022475"/>
    </source>
</evidence>
<dbReference type="Gene3D" id="1.20.5.3960">
    <property type="match status" value="1"/>
</dbReference>
<evidence type="ECO:0000256" key="4">
    <source>
        <dbReference type="ARBA" id="ARBA00022692"/>
    </source>
</evidence>
<evidence type="ECO:0000256" key="1">
    <source>
        <dbReference type="ARBA" id="ARBA00004162"/>
    </source>
</evidence>
<accession>A0ABT4YTL6</accession>
<dbReference type="InterPro" id="IPR026279">
    <property type="entry name" value="RseA"/>
</dbReference>
<evidence type="ECO:0000256" key="6">
    <source>
        <dbReference type="ARBA" id="ARBA00023136"/>
    </source>
</evidence>
<dbReference type="PIRSF" id="PIRSF016938">
    <property type="entry name" value="RseA"/>
    <property type="match status" value="1"/>
</dbReference>
<dbReference type="RefSeq" id="WP_272137792.1">
    <property type="nucleotide sequence ID" value="NZ_JAQLOI010000001.1"/>
</dbReference>
<dbReference type="SUPFAM" id="SSF89069">
    <property type="entry name" value="N-terminal, cytoplasmic domain of anti-sigmaE factor RseA"/>
    <property type="match status" value="1"/>
</dbReference>
<dbReference type="InterPro" id="IPR005572">
    <property type="entry name" value="Anti-sigma_E_RseA_N"/>
</dbReference>
<feature type="domain" description="Anti sigma-E protein RseA N-terminal" evidence="8">
    <location>
        <begin position="1"/>
        <end position="88"/>
    </location>
</feature>
<dbReference type="PANTHER" id="PTHR38104">
    <property type="match status" value="1"/>
</dbReference>
<comment type="subcellular location">
    <subcellularLocation>
        <location evidence="7">Cell inner membrane</location>
    </subcellularLocation>
    <subcellularLocation>
        <location evidence="1">Cell membrane</location>
        <topology evidence="1">Single-pass membrane protein</topology>
    </subcellularLocation>
</comment>
<evidence type="ECO:0000256" key="5">
    <source>
        <dbReference type="ARBA" id="ARBA00022989"/>
    </source>
</evidence>
<comment type="caution">
    <text evidence="10">The sequence shown here is derived from an EMBL/GenBank/DDBJ whole genome shotgun (WGS) entry which is preliminary data.</text>
</comment>
<keyword evidence="7" id="KW-0997">Cell inner membrane</keyword>
<dbReference type="InterPro" id="IPR005573">
    <property type="entry name" value="Anti-sigma_E_RseA_C"/>
</dbReference>
<dbReference type="Gene3D" id="1.10.10.880">
    <property type="entry name" value="Anti sigma-E protein RseA, N-terminal domain"/>
    <property type="match status" value="1"/>
</dbReference>
<feature type="domain" description="Anti sigma-E protein RseA C-terminal" evidence="9">
    <location>
        <begin position="131"/>
        <end position="183"/>
    </location>
</feature>
<keyword evidence="11" id="KW-1185">Reference proteome</keyword>
<organism evidence="10 11">
    <name type="scientific">Vibrio algarum</name>
    <dbReference type="NCBI Taxonomy" id="3020714"/>
    <lineage>
        <taxon>Bacteria</taxon>
        <taxon>Pseudomonadati</taxon>
        <taxon>Pseudomonadota</taxon>
        <taxon>Gammaproteobacteria</taxon>
        <taxon>Vibrionales</taxon>
        <taxon>Vibrionaceae</taxon>
        <taxon>Vibrio</taxon>
    </lineage>
</organism>
<proteinExistence type="inferred from homology"/>
<evidence type="ECO:0000256" key="7">
    <source>
        <dbReference type="PIRNR" id="PIRNR016938"/>
    </source>
</evidence>
<dbReference type="CDD" id="cd16328">
    <property type="entry name" value="RseA_N"/>
    <property type="match status" value="1"/>
</dbReference>
<gene>
    <name evidence="10" type="ORF">PGX00_14985</name>
</gene>
<dbReference type="Pfam" id="PF03873">
    <property type="entry name" value="RseA_C"/>
    <property type="match status" value="1"/>
</dbReference>
<evidence type="ECO:0000313" key="11">
    <source>
        <dbReference type="Proteomes" id="UP001210678"/>
    </source>
</evidence>
<evidence type="ECO:0000259" key="8">
    <source>
        <dbReference type="Pfam" id="PF03872"/>
    </source>
</evidence>
<sequence>MADKELLSALMDGETVDEALIAELEQDVESQDTWKNYHLIGDVMRGEAPETANWNIAESVAAALDAEPAHSPIVTPLIESQPTPKQARRQLPAWLTQIGQVGVAACVSLMVIVGVQQYGGSDSSELASKPLSVLQTVPFAGSVEPVSLTRESIPQKQNNEAQLLQQRKRINAMLQDYELQLRLSSDQSGVSGLETESVIE</sequence>
<evidence type="ECO:0000313" key="10">
    <source>
        <dbReference type="EMBL" id="MDB1124878.1"/>
    </source>
</evidence>
<reference evidence="10 11" key="1">
    <citation type="submission" date="2023-01" db="EMBL/GenBank/DDBJ databases">
        <title>Vibrio sp. KJ40-1 sp.nov, isolated from marine algae.</title>
        <authorList>
            <person name="Butt M."/>
            <person name="Kim J.M.J."/>
            <person name="Jeon C.O.C."/>
        </authorList>
    </citation>
    <scope>NUCLEOTIDE SEQUENCE [LARGE SCALE GENOMIC DNA]</scope>
    <source>
        <strain evidence="10 11">KJ40-1</strain>
    </source>
</reference>
<evidence type="ECO:0000256" key="2">
    <source>
        <dbReference type="ARBA" id="ARBA00005837"/>
    </source>
</evidence>
<keyword evidence="3 7" id="KW-1003">Cell membrane</keyword>
<keyword evidence="4" id="KW-0812">Transmembrane</keyword>
<dbReference type="InterPro" id="IPR052383">
    <property type="entry name" value="Anti-sigma-E_RseA-like"/>
</dbReference>
<evidence type="ECO:0000259" key="9">
    <source>
        <dbReference type="Pfam" id="PF03873"/>
    </source>
</evidence>
<name>A0ABT4YTL6_9VIBR</name>
<dbReference type="InterPro" id="IPR036147">
    <property type="entry name" value="Anti-sigma_E_RseA_N_sf"/>
</dbReference>
<comment type="function">
    <text evidence="7">An anti-sigma factor for extracytoplasmic function (ECF) sigma factor sigma-E (RpoE). ECF sigma factors are held in an inactive form by an anti-sigma factor until released by regulated intramembrane proteolysis (RIP). RIP occurs when an extracytoplasmic signal triggers a concerted proteolytic cascade to transmit information and elicit cellular responses. The membrane-spanning regulatory substrate protein is first cut periplasmically (site-1 protease, S1P, DegS), then within the membrane itself (site-2 protease, S2P, RseP), while cytoplasmic proteases finish degrading the anti-sigma factor, liberating sigma-E.</text>
</comment>
<comment type="similarity">
    <text evidence="2 7">Belongs to the RseA family.</text>
</comment>
<comment type="subunit">
    <text evidence="7">Interacts 1:1 with ECF RNA polymerase sigma-E (RpoE); this inhibits the interaction of sigma-E with the RNA polymerase catalytic core and leads to a decreased expression of sigma-E-regulated genes. Interacts with RseB.</text>
</comment>
<dbReference type="PANTHER" id="PTHR38104:SF1">
    <property type="entry name" value="ANTI-SIGMA-E FACTOR RSEA"/>
    <property type="match status" value="1"/>
</dbReference>
<protein>
    <recommendedName>
        <fullName evidence="7">Anti-sigma-E factor RseA</fullName>
    </recommendedName>
    <alternativeName>
        <fullName evidence="7">Regulator of SigE</fullName>
    </alternativeName>
    <alternativeName>
        <fullName evidence="7">Sigma-E anti-sigma factor RseA</fullName>
    </alternativeName>
    <alternativeName>
        <fullName evidence="7">Sigma-E factor negative regulatory protein</fullName>
    </alternativeName>
</protein>
<dbReference type="Pfam" id="PF03872">
    <property type="entry name" value="RseA_N"/>
    <property type="match status" value="1"/>
</dbReference>
<dbReference type="Proteomes" id="UP001210678">
    <property type="component" value="Unassembled WGS sequence"/>
</dbReference>
<dbReference type="EMBL" id="JAQLOI010000001">
    <property type="protein sequence ID" value="MDB1124878.1"/>
    <property type="molecule type" value="Genomic_DNA"/>
</dbReference>
<keyword evidence="6 7" id="KW-0472">Membrane</keyword>
<keyword evidence="5" id="KW-1133">Transmembrane helix</keyword>